<reference evidence="11 12" key="1">
    <citation type="submission" date="2018-10" db="EMBL/GenBank/DDBJ databases">
        <title>Genomic Encyclopedia of Archaeal and Bacterial Type Strains, Phase II (KMG-II): from individual species to whole genera.</title>
        <authorList>
            <person name="Goeker M."/>
        </authorList>
    </citation>
    <scope>NUCLEOTIDE SEQUENCE [LARGE SCALE GENOMIC DNA]</scope>
    <source>
        <strain evidence="11 12">RP-AC37</strain>
    </source>
</reference>
<dbReference type="Pfam" id="PF02518">
    <property type="entry name" value="HATPase_c"/>
    <property type="match status" value="1"/>
</dbReference>
<evidence type="ECO:0000313" key="11">
    <source>
        <dbReference type="EMBL" id="RKS77377.1"/>
    </source>
</evidence>
<dbReference type="AlphaFoldDB" id="A0A420XRE6"/>
<evidence type="ECO:0000256" key="4">
    <source>
        <dbReference type="ARBA" id="ARBA00022553"/>
    </source>
</evidence>
<organism evidence="11 12">
    <name type="scientific">Motilibacter peucedani</name>
    <dbReference type="NCBI Taxonomy" id="598650"/>
    <lineage>
        <taxon>Bacteria</taxon>
        <taxon>Bacillati</taxon>
        <taxon>Actinomycetota</taxon>
        <taxon>Actinomycetes</taxon>
        <taxon>Motilibacterales</taxon>
        <taxon>Motilibacteraceae</taxon>
        <taxon>Motilibacter</taxon>
    </lineage>
</organism>
<evidence type="ECO:0000256" key="7">
    <source>
        <dbReference type="ARBA" id="ARBA00023012"/>
    </source>
</evidence>
<dbReference type="PRINTS" id="PR00344">
    <property type="entry name" value="BCTRLSENSOR"/>
</dbReference>
<dbReference type="GO" id="GO:0005886">
    <property type="term" value="C:plasma membrane"/>
    <property type="evidence" value="ECO:0007669"/>
    <property type="project" value="UniProtKB-SubCell"/>
</dbReference>
<evidence type="ECO:0000256" key="5">
    <source>
        <dbReference type="ARBA" id="ARBA00022679"/>
    </source>
</evidence>
<comment type="subcellular location">
    <subcellularLocation>
        <location evidence="2">Cell membrane</location>
    </subcellularLocation>
</comment>
<dbReference type="InterPro" id="IPR050736">
    <property type="entry name" value="Sensor_HK_Regulatory"/>
</dbReference>
<keyword evidence="4" id="KW-0597">Phosphoprotein</keyword>
<keyword evidence="6 11" id="KW-0418">Kinase</keyword>
<dbReference type="CDD" id="cd00082">
    <property type="entry name" value="HisKA"/>
    <property type="match status" value="1"/>
</dbReference>
<accession>A0A420XRE6</accession>
<dbReference type="InterPro" id="IPR003661">
    <property type="entry name" value="HisK_dim/P_dom"/>
</dbReference>
<dbReference type="InterPro" id="IPR004358">
    <property type="entry name" value="Sig_transdc_His_kin-like_C"/>
</dbReference>
<evidence type="ECO:0000259" key="10">
    <source>
        <dbReference type="PROSITE" id="PS50109"/>
    </source>
</evidence>
<comment type="catalytic activity">
    <reaction evidence="1">
        <text>ATP + protein L-histidine = ADP + protein N-phospho-L-histidine.</text>
        <dbReference type="EC" id="2.7.13.3"/>
    </reaction>
</comment>
<gene>
    <name evidence="11" type="ORF">CLV35_1063</name>
</gene>
<proteinExistence type="predicted"/>
<evidence type="ECO:0000256" key="9">
    <source>
        <dbReference type="SAM" id="Phobius"/>
    </source>
</evidence>
<keyword evidence="9" id="KW-0472">Membrane</keyword>
<evidence type="ECO:0000256" key="2">
    <source>
        <dbReference type="ARBA" id="ARBA00004236"/>
    </source>
</evidence>
<dbReference type="Gene3D" id="1.10.287.130">
    <property type="match status" value="1"/>
</dbReference>
<feature type="transmembrane region" description="Helical" evidence="9">
    <location>
        <begin position="88"/>
        <end position="105"/>
    </location>
</feature>
<dbReference type="SMART" id="SM00388">
    <property type="entry name" value="HisKA"/>
    <property type="match status" value="1"/>
</dbReference>
<dbReference type="CDD" id="cd00075">
    <property type="entry name" value="HATPase"/>
    <property type="match status" value="1"/>
</dbReference>
<dbReference type="InParanoid" id="A0A420XRE6"/>
<dbReference type="Pfam" id="PF00512">
    <property type="entry name" value="HisKA"/>
    <property type="match status" value="1"/>
</dbReference>
<dbReference type="PANTHER" id="PTHR43711:SF28">
    <property type="entry name" value="SENSOR HISTIDINE KINASE YXDK"/>
    <property type="match status" value="1"/>
</dbReference>
<evidence type="ECO:0000256" key="8">
    <source>
        <dbReference type="SAM" id="MobiDB-lite"/>
    </source>
</evidence>
<feature type="transmembrane region" description="Helical" evidence="9">
    <location>
        <begin position="37"/>
        <end position="55"/>
    </location>
</feature>
<dbReference type="PROSITE" id="PS50109">
    <property type="entry name" value="HIS_KIN"/>
    <property type="match status" value="1"/>
</dbReference>
<keyword evidence="12" id="KW-1185">Reference proteome</keyword>
<dbReference type="Gene3D" id="3.30.565.10">
    <property type="entry name" value="Histidine kinase-like ATPase, C-terminal domain"/>
    <property type="match status" value="1"/>
</dbReference>
<comment type="caution">
    <text evidence="11">The sequence shown here is derived from an EMBL/GenBank/DDBJ whole genome shotgun (WGS) entry which is preliminary data.</text>
</comment>
<dbReference type="InterPro" id="IPR005467">
    <property type="entry name" value="His_kinase_dom"/>
</dbReference>
<dbReference type="SUPFAM" id="SSF47384">
    <property type="entry name" value="Homodimeric domain of signal transducing histidine kinase"/>
    <property type="match status" value="1"/>
</dbReference>
<dbReference type="EMBL" id="RBWV01000010">
    <property type="protein sequence ID" value="RKS77377.1"/>
    <property type="molecule type" value="Genomic_DNA"/>
</dbReference>
<keyword evidence="9" id="KW-1133">Transmembrane helix</keyword>
<evidence type="ECO:0000256" key="3">
    <source>
        <dbReference type="ARBA" id="ARBA00012438"/>
    </source>
</evidence>
<dbReference type="OrthoDB" id="9757990at2"/>
<feature type="domain" description="Histidine kinase" evidence="10">
    <location>
        <begin position="135"/>
        <end position="341"/>
    </location>
</feature>
<keyword evidence="5" id="KW-0808">Transferase</keyword>
<keyword evidence="9" id="KW-0812">Transmembrane</keyword>
<sequence length="368" mass="40457">MWAMRSWPASRLWTIGWVVFSLANVVWMFYLTGRETVPFHFIWISLGLVYGFTVWRLRETLLALASVALVTGSVLGLSVVRGTHSDELFEIPLMTAVFAVMAWHVHRRQQAVAMAEALAAAEQGRRESRELFTRLASHELRTPITVARGYAELVRSAHPDPTTLQDTAIILDELDKIGRISERLLTIIEVQQGFTPELFDVDALLRRTTMRWLPTAERDWQVSSSVGSFHGPMARLETALDTLVENAVKFTSPGDRICLEGRVEDGDVVLEVSDTGAGIPGDRLPFVFLPFTTSVALGHGPGTGLGLTIVRVIVEQSGGTATVTSEVGAGTTVTLRLPRDRHSRLVPVETAGGGTGTVTTDTYPLRRR</sequence>
<dbReference type="SMART" id="SM00387">
    <property type="entry name" value="HATPase_c"/>
    <property type="match status" value="1"/>
</dbReference>
<evidence type="ECO:0000313" key="12">
    <source>
        <dbReference type="Proteomes" id="UP000281955"/>
    </source>
</evidence>
<dbReference type="GO" id="GO:0000155">
    <property type="term" value="F:phosphorelay sensor kinase activity"/>
    <property type="evidence" value="ECO:0007669"/>
    <property type="project" value="InterPro"/>
</dbReference>
<dbReference type="InterPro" id="IPR036890">
    <property type="entry name" value="HATPase_C_sf"/>
</dbReference>
<feature type="region of interest" description="Disordered" evidence="8">
    <location>
        <begin position="347"/>
        <end position="368"/>
    </location>
</feature>
<feature type="transmembrane region" description="Helical" evidence="9">
    <location>
        <begin position="62"/>
        <end position="82"/>
    </location>
</feature>
<dbReference type="InterPro" id="IPR036097">
    <property type="entry name" value="HisK_dim/P_sf"/>
</dbReference>
<dbReference type="Proteomes" id="UP000281955">
    <property type="component" value="Unassembled WGS sequence"/>
</dbReference>
<dbReference type="EC" id="2.7.13.3" evidence="3"/>
<protein>
    <recommendedName>
        <fullName evidence="3">histidine kinase</fullName>
        <ecNumber evidence="3">2.7.13.3</ecNumber>
    </recommendedName>
</protein>
<name>A0A420XRE6_9ACTN</name>
<dbReference type="PANTHER" id="PTHR43711">
    <property type="entry name" value="TWO-COMPONENT HISTIDINE KINASE"/>
    <property type="match status" value="1"/>
</dbReference>
<keyword evidence="7" id="KW-0902">Two-component regulatory system</keyword>
<dbReference type="InterPro" id="IPR003594">
    <property type="entry name" value="HATPase_dom"/>
</dbReference>
<dbReference type="SUPFAM" id="SSF55874">
    <property type="entry name" value="ATPase domain of HSP90 chaperone/DNA topoisomerase II/histidine kinase"/>
    <property type="match status" value="1"/>
</dbReference>
<evidence type="ECO:0000256" key="1">
    <source>
        <dbReference type="ARBA" id="ARBA00000085"/>
    </source>
</evidence>
<evidence type="ECO:0000256" key="6">
    <source>
        <dbReference type="ARBA" id="ARBA00022777"/>
    </source>
</evidence>
<feature type="transmembrane region" description="Helical" evidence="9">
    <location>
        <begin position="12"/>
        <end position="31"/>
    </location>
</feature>